<dbReference type="EMBL" id="DS476451">
    <property type="protein sequence ID" value="EDO26223.1"/>
    <property type="molecule type" value="Genomic_DNA"/>
</dbReference>
<evidence type="ECO:0000259" key="8">
    <source>
        <dbReference type="PROSITE" id="PS50158"/>
    </source>
</evidence>
<feature type="compositionally biased region" description="Low complexity" evidence="7">
    <location>
        <begin position="68"/>
        <end position="80"/>
    </location>
</feature>
<evidence type="ECO:0000256" key="7">
    <source>
        <dbReference type="SAM" id="MobiDB-lite"/>
    </source>
</evidence>
<evidence type="ECO:0000256" key="4">
    <source>
        <dbReference type="ARBA" id="ARBA00037746"/>
    </source>
</evidence>
<keyword evidence="3" id="KW-0862">Zinc</keyword>
<dbReference type="Proteomes" id="UP000001593">
    <property type="component" value="Unassembled WGS sequence"/>
</dbReference>
<accession>A7TCJ9</accession>
<feature type="region of interest" description="Disordered" evidence="7">
    <location>
        <begin position="52"/>
        <end position="150"/>
    </location>
</feature>
<evidence type="ECO:0000256" key="5">
    <source>
        <dbReference type="ARBA" id="ARBA00039180"/>
    </source>
</evidence>
<protein>
    <recommendedName>
        <fullName evidence="5">Protein SREK1IP1</fullName>
    </recommendedName>
</protein>
<evidence type="ECO:0000256" key="3">
    <source>
        <dbReference type="ARBA" id="ARBA00022833"/>
    </source>
</evidence>
<keyword evidence="1" id="KW-0479">Metal-binding</keyword>
<evidence type="ECO:0000256" key="2">
    <source>
        <dbReference type="ARBA" id="ARBA00022771"/>
    </source>
</evidence>
<dbReference type="HOGENOM" id="CLU_122662_1_1_1"/>
<evidence type="ECO:0000313" key="9">
    <source>
        <dbReference type="EMBL" id="EDO26223.1"/>
    </source>
</evidence>
<name>A7TCJ9_NEMVE</name>
<feature type="compositionally biased region" description="Basic residues" evidence="7">
    <location>
        <begin position="126"/>
        <end position="143"/>
    </location>
</feature>
<evidence type="ECO:0000256" key="1">
    <source>
        <dbReference type="ARBA" id="ARBA00022723"/>
    </source>
</evidence>
<comment type="function">
    <text evidence="4">Possible splicing regulator involved in the control of cellular survival.</text>
</comment>
<feature type="compositionally biased region" description="Basic residues" evidence="7">
    <location>
        <begin position="91"/>
        <end position="106"/>
    </location>
</feature>
<reference evidence="9 10" key="1">
    <citation type="journal article" date="2007" name="Science">
        <title>Sea anemone genome reveals ancestral eumetazoan gene repertoire and genomic organization.</title>
        <authorList>
            <person name="Putnam N.H."/>
            <person name="Srivastava M."/>
            <person name="Hellsten U."/>
            <person name="Dirks B."/>
            <person name="Chapman J."/>
            <person name="Salamov A."/>
            <person name="Terry A."/>
            <person name="Shapiro H."/>
            <person name="Lindquist E."/>
            <person name="Kapitonov V.V."/>
            <person name="Jurka J."/>
            <person name="Genikhovich G."/>
            <person name="Grigoriev I.V."/>
            <person name="Lucas S.M."/>
            <person name="Steele R.E."/>
            <person name="Finnerty J.R."/>
            <person name="Technau U."/>
            <person name="Martindale M.Q."/>
            <person name="Rokhsar D.S."/>
        </authorList>
    </citation>
    <scope>NUCLEOTIDE SEQUENCE [LARGE SCALE GENOMIC DNA]</scope>
    <source>
        <strain evidence="10">CH2 X CH6</strain>
    </source>
</reference>
<proteinExistence type="predicted"/>
<dbReference type="eggNOG" id="KOG2985">
    <property type="taxonomic scope" value="Eukaryota"/>
</dbReference>
<dbReference type="InParanoid" id="A7TCJ9"/>
<dbReference type="OMA" id="NANMTPM"/>
<dbReference type="InterPro" id="IPR001878">
    <property type="entry name" value="Znf_CCHC"/>
</dbReference>
<dbReference type="AlphaFoldDB" id="A7TCJ9"/>
<gene>
    <name evidence="9" type="ORF">NEMVEDRAFT_v1g225273</name>
</gene>
<keyword evidence="2 6" id="KW-0863">Zinc-finger</keyword>
<dbReference type="Pfam" id="PF13917">
    <property type="entry name" value="zf-CCHC_3"/>
    <property type="match status" value="1"/>
</dbReference>
<feature type="domain" description="CCHC-type" evidence="8">
    <location>
        <begin position="25"/>
        <end position="40"/>
    </location>
</feature>
<keyword evidence="10" id="KW-1185">Reference proteome</keyword>
<dbReference type="PANTHER" id="PTHR31437">
    <property type="entry name" value="SREK1IP1 FAMILY MEMBER"/>
    <property type="match status" value="1"/>
</dbReference>
<dbReference type="PROSITE" id="PS50158">
    <property type="entry name" value="ZF_CCHC"/>
    <property type="match status" value="1"/>
</dbReference>
<sequence>MANTDVKGLIGRLTNQKTDDKRVGCKKCGYPGHLTFQCRNFIPVDPKKDVVVDVSSTSSEDTDDDAEVSVSSTSTPSSESVDLDADSGDSHKRRKHKEKKKHHSRFAHGDNVLFTNKKQARDRSHDRHKKKTRKHKKHKSRSKQRSEDSD</sequence>
<dbReference type="GO" id="GO:0008270">
    <property type="term" value="F:zinc ion binding"/>
    <property type="evidence" value="ECO:0007669"/>
    <property type="project" value="UniProtKB-KW"/>
</dbReference>
<evidence type="ECO:0000313" key="10">
    <source>
        <dbReference type="Proteomes" id="UP000001593"/>
    </source>
</evidence>
<organism evidence="9 10">
    <name type="scientific">Nematostella vectensis</name>
    <name type="common">Starlet sea anemone</name>
    <dbReference type="NCBI Taxonomy" id="45351"/>
    <lineage>
        <taxon>Eukaryota</taxon>
        <taxon>Metazoa</taxon>
        <taxon>Cnidaria</taxon>
        <taxon>Anthozoa</taxon>
        <taxon>Hexacorallia</taxon>
        <taxon>Actiniaria</taxon>
        <taxon>Edwardsiidae</taxon>
        <taxon>Nematostella</taxon>
    </lineage>
</organism>
<dbReference type="PANTHER" id="PTHR31437:SF1">
    <property type="entry name" value="PROTEIN SREK1IP1"/>
    <property type="match status" value="1"/>
</dbReference>
<dbReference type="GO" id="GO:0003676">
    <property type="term" value="F:nucleic acid binding"/>
    <property type="evidence" value="ECO:0007669"/>
    <property type="project" value="InterPro"/>
</dbReference>
<evidence type="ECO:0000256" key="6">
    <source>
        <dbReference type="PROSITE-ProRule" id="PRU00047"/>
    </source>
</evidence>